<evidence type="ECO:0000256" key="1">
    <source>
        <dbReference type="SAM" id="MobiDB-lite"/>
    </source>
</evidence>
<dbReference type="Proteomes" id="UP000314294">
    <property type="component" value="Unassembled WGS sequence"/>
</dbReference>
<evidence type="ECO:0000313" key="2">
    <source>
        <dbReference type="EMBL" id="TNN56122.1"/>
    </source>
</evidence>
<organism evidence="2 3">
    <name type="scientific">Liparis tanakae</name>
    <name type="common">Tanaka's snailfish</name>
    <dbReference type="NCBI Taxonomy" id="230148"/>
    <lineage>
        <taxon>Eukaryota</taxon>
        <taxon>Metazoa</taxon>
        <taxon>Chordata</taxon>
        <taxon>Craniata</taxon>
        <taxon>Vertebrata</taxon>
        <taxon>Euteleostomi</taxon>
        <taxon>Actinopterygii</taxon>
        <taxon>Neopterygii</taxon>
        <taxon>Teleostei</taxon>
        <taxon>Neoteleostei</taxon>
        <taxon>Acanthomorphata</taxon>
        <taxon>Eupercaria</taxon>
        <taxon>Perciformes</taxon>
        <taxon>Cottioidei</taxon>
        <taxon>Cottales</taxon>
        <taxon>Liparidae</taxon>
        <taxon>Liparis</taxon>
    </lineage>
</organism>
<dbReference type="AlphaFoldDB" id="A0A4Z2GTQ9"/>
<protein>
    <submittedName>
        <fullName evidence="2">Uncharacterized protein</fullName>
    </submittedName>
</protein>
<name>A0A4Z2GTQ9_9TELE</name>
<accession>A0A4Z2GTQ9</accession>
<comment type="caution">
    <text evidence="2">The sequence shown here is derived from an EMBL/GenBank/DDBJ whole genome shotgun (WGS) entry which is preliminary data.</text>
</comment>
<proteinExistence type="predicted"/>
<feature type="region of interest" description="Disordered" evidence="1">
    <location>
        <begin position="54"/>
        <end position="82"/>
    </location>
</feature>
<evidence type="ECO:0000313" key="3">
    <source>
        <dbReference type="Proteomes" id="UP000314294"/>
    </source>
</evidence>
<reference evidence="2 3" key="1">
    <citation type="submission" date="2019-03" db="EMBL/GenBank/DDBJ databases">
        <title>First draft genome of Liparis tanakae, snailfish: a comprehensive survey of snailfish specific genes.</title>
        <authorList>
            <person name="Kim W."/>
            <person name="Song I."/>
            <person name="Jeong J.-H."/>
            <person name="Kim D."/>
            <person name="Kim S."/>
            <person name="Ryu S."/>
            <person name="Song J.Y."/>
            <person name="Lee S.K."/>
        </authorList>
    </citation>
    <scope>NUCLEOTIDE SEQUENCE [LARGE SCALE GENOMIC DNA]</scope>
    <source>
        <tissue evidence="2">Muscle</tissue>
    </source>
</reference>
<gene>
    <name evidence="2" type="ORF">EYF80_033672</name>
</gene>
<sequence>MNVPSPSSLTQAFGQQIANKFIVVSHVQHAVHARGHQLALRVAEVTRHVLRNEDDAALPVDDEEEPVEGLNEDEEEEEDTKTQIRQCAWSRSYLSSGGGEDISMGPSASFSTSPWLLEEMSLFCTSSSGDRRAFSVTGKQTQNNLQITDVHNNYRRTQSGLTARKQAAIVTVSGAAAAHETLIFPD</sequence>
<keyword evidence="3" id="KW-1185">Reference proteome</keyword>
<feature type="compositionally biased region" description="Acidic residues" evidence="1">
    <location>
        <begin position="60"/>
        <end position="79"/>
    </location>
</feature>
<dbReference type="EMBL" id="SRLO01000436">
    <property type="protein sequence ID" value="TNN56122.1"/>
    <property type="molecule type" value="Genomic_DNA"/>
</dbReference>